<evidence type="ECO:0000313" key="2">
    <source>
        <dbReference type="Proteomes" id="UP000321947"/>
    </source>
</evidence>
<dbReference type="AlphaFoldDB" id="A0A5D3CAE7"/>
<comment type="caution">
    <text evidence="1">The sequence shown here is derived from an EMBL/GenBank/DDBJ whole genome shotgun (WGS) entry which is preliminary data.</text>
</comment>
<organism evidence="1 2">
    <name type="scientific">Cucumis melo var. makuwa</name>
    <name type="common">Oriental melon</name>
    <dbReference type="NCBI Taxonomy" id="1194695"/>
    <lineage>
        <taxon>Eukaryota</taxon>
        <taxon>Viridiplantae</taxon>
        <taxon>Streptophyta</taxon>
        <taxon>Embryophyta</taxon>
        <taxon>Tracheophyta</taxon>
        <taxon>Spermatophyta</taxon>
        <taxon>Magnoliopsida</taxon>
        <taxon>eudicotyledons</taxon>
        <taxon>Gunneridae</taxon>
        <taxon>Pentapetalae</taxon>
        <taxon>rosids</taxon>
        <taxon>fabids</taxon>
        <taxon>Cucurbitales</taxon>
        <taxon>Cucurbitaceae</taxon>
        <taxon>Benincaseae</taxon>
        <taxon>Cucumis</taxon>
    </lineage>
</organism>
<dbReference type="Proteomes" id="UP000321947">
    <property type="component" value="Unassembled WGS sequence"/>
</dbReference>
<sequence length="168" mass="19375">MAFCFLAVWSSIHLRYSSVNWLRLLPPVVHSKPKMEPLLPYCIEKNAFDECPALRRKDAFRDERPWEDLVCDPWISDREMVSMLHGFTRFVMDSMMEKSASRLTFHTRSARKWELWVKPLGVGDEVALTTEPCLSVGANRMIRSKAAPSSPHSPFPLRGIHLESSKPF</sequence>
<dbReference type="EMBL" id="SSTD01012658">
    <property type="protein sequence ID" value="TYK08515.1"/>
    <property type="molecule type" value="Genomic_DNA"/>
</dbReference>
<evidence type="ECO:0000313" key="1">
    <source>
        <dbReference type="EMBL" id="TYK08515.1"/>
    </source>
</evidence>
<reference evidence="1 2" key="1">
    <citation type="submission" date="2019-08" db="EMBL/GenBank/DDBJ databases">
        <title>Draft genome sequences of two oriental melons (Cucumis melo L. var makuwa).</title>
        <authorList>
            <person name="Kwon S.-Y."/>
        </authorList>
    </citation>
    <scope>NUCLEOTIDE SEQUENCE [LARGE SCALE GENOMIC DNA]</scope>
    <source>
        <strain evidence="2">cv. Chang Bougi</strain>
        <tissue evidence="1">Leaf</tissue>
    </source>
</reference>
<protein>
    <submittedName>
        <fullName evidence="1">Uncharacterized protein</fullName>
    </submittedName>
</protein>
<accession>A0A5D3CAE7</accession>
<name>A0A5D3CAE7_CUCMM</name>
<gene>
    <name evidence="1" type="ORF">E5676_scaffold323G00490</name>
</gene>
<proteinExistence type="predicted"/>